<reference evidence="1" key="1">
    <citation type="journal article" date="2014" name="Front. Microbiol.">
        <title>High frequency of phylogenetically diverse reductive dehalogenase-homologous genes in deep subseafloor sedimentary metagenomes.</title>
        <authorList>
            <person name="Kawai M."/>
            <person name="Futagami T."/>
            <person name="Toyoda A."/>
            <person name="Takaki Y."/>
            <person name="Nishi S."/>
            <person name="Hori S."/>
            <person name="Arai W."/>
            <person name="Tsubouchi T."/>
            <person name="Morono Y."/>
            <person name="Uchiyama I."/>
            <person name="Ito T."/>
            <person name="Fujiyama A."/>
            <person name="Inagaki F."/>
            <person name="Takami H."/>
        </authorList>
    </citation>
    <scope>NUCLEOTIDE SEQUENCE</scope>
    <source>
        <strain evidence="1">Expedition CK06-06</strain>
    </source>
</reference>
<feature type="non-terminal residue" evidence="1">
    <location>
        <position position="55"/>
    </location>
</feature>
<proteinExistence type="predicted"/>
<gene>
    <name evidence="1" type="ORF">S01H1_48066</name>
</gene>
<organism evidence="1">
    <name type="scientific">marine sediment metagenome</name>
    <dbReference type="NCBI Taxonomy" id="412755"/>
    <lineage>
        <taxon>unclassified sequences</taxon>
        <taxon>metagenomes</taxon>
        <taxon>ecological metagenomes</taxon>
    </lineage>
</organism>
<dbReference type="EMBL" id="BARS01030854">
    <property type="protein sequence ID" value="GAG26351.1"/>
    <property type="molecule type" value="Genomic_DNA"/>
</dbReference>
<protein>
    <recommendedName>
        <fullName evidence="2">Radical SAM protein</fullName>
    </recommendedName>
</protein>
<comment type="caution">
    <text evidence="1">The sequence shown here is derived from an EMBL/GenBank/DDBJ whole genome shotgun (WGS) entry which is preliminary data.</text>
</comment>
<evidence type="ECO:0008006" key="2">
    <source>
        <dbReference type="Google" id="ProtNLM"/>
    </source>
</evidence>
<sequence>MYTLKQYRKLMRIRNKVIKNVPNYIVSKVFSRKPYVKNQPYWAHIEPTNRCNLRC</sequence>
<evidence type="ECO:0000313" key="1">
    <source>
        <dbReference type="EMBL" id="GAG26351.1"/>
    </source>
</evidence>
<name>X0XN02_9ZZZZ</name>
<dbReference type="AlphaFoldDB" id="X0XN02"/>
<accession>X0XN02</accession>